<evidence type="ECO:0000313" key="6">
    <source>
        <dbReference type="Proteomes" id="UP000465241"/>
    </source>
</evidence>
<organism evidence="5 6">
    <name type="scientific">Mycolicibacterium murale</name>
    <dbReference type="NCBI Taxonomy" id="182220"/>
    <lineage>
        <taxon>Bacteria</taxon>
        <taxon>Bacillati</taxon>
        <taxon>Actinomycetota</taxon>
        <taxon>Actinomycetes</taxon>
        <taxon>Mycobacteriales</taxon>
        <taxon>Mycobacteriaceae</taxon>
        <taxon>Mycolicibacterium</taxon>
    </lineage>
</organism>
<name>A0A7I9WUJ0_9MYCO</name>
<evidence type="ECO:0000259" key="4">
    <source>
        <dbReference type="PROSITE" id="PS50995"/>
    </source>
</evidence>
<comment type="caution">
    <text evidence="5">The sequence shown here is derived from an EMBL/GenBank/DDBJ whole genome shotgun (WGS) entry which is preliminary data.</text>
</comment>
<dbReference type="Gene3D" id="1.10.10.10">
    <property type="entry name" value="Winged helix-like DNA-binding domain superfamily/Winged helix DNA-binding domain"/>
    <property type="match status" value="1"/>
</dbReference>
<dbReference type="Pfam" id="PF01047">
    <property type="entry name" value="MarR"/>
    <property type="match status" value="1"/>
</dbReference>
<dbReference type="AlphaFoldDB" id="A0A7I9WUJ0"/>
<proteinExistence type="predicted"/>
<keyword evidence="1" id="KW-0805">Transcription regulation</keyword>
<evidence type="ECO:0000313" key="5">
    <source>
        <dbReference type="EMBL" id="GFG60837.1"/>
    </source>
</evidence>
<dbReference type="SMART" id="SM00347">
    <property type="entry name" value="HTH_MARR"/>
    <property type="match status" value="1"/>
</dbReference>
<dbReference type="GO" id="GO:0003677">
    <property type="term" value="F:DNA binding"/>
    <property type="evidence" value="ECO:0007669"/>
    <property type="project" value="UniProtKB-KW"/>
</dbReference>
<dbReference type="InterPro" id="IPR039422">
    <property type="entry name" value="MarR/SlyA-like"/>
</dbReference>
<evidence type="ECO:0000256" key="2">
    <source>
        <dbReference type="ARBA" id="ARBA00023125"/>
    </source>
</evidence>
<dbReference type="PANTHER" id="PTHR33164">
    <property type="entry name" value="TRANSCRIPTIONAL REGULATOR, MARR FAMILY"/>
    <property type="match status" value="1"/>
</dbReference>
<dbReference type="InterPro" id="IPR000835">
    <property type="entry name" value="HTH_MarR-typ"/>
</dbReference>
<dbReference type="InterPro" id="IPR036388">
    <property type="entry name" value="WH-like_DNA-bd_sf"/>
</dbReference>
<evidence type="ECO:0000256" key="1">
    <source>
        <dbReference type="ARBA" id="ARBA00023015"/>
    </source>
</evidence>
<sequence>MSSAVVWHSACMTVPHQPAETRPAEDPSIDVGDLAENLHSRLFGILAALRKRDLQPIGGHVLTPAQRSLLYVLRDGVRIPVTELAAHEGLSQKSFAGHIRALAELGLVQRIRDLSDRRKMWVQITAEGVRSQRAVAQTSLAATELTADDVAALQAALVLLEKLAQRALTEPG</sequence>
<reference evidence="5 6" key="1">
    <citation type="journal article" date="2019" name="Emerg. Microbes Infect.">
        <title>Comprehensive subspecies identification of 175 nontuberculous mycobacteria species based on 7547 genomic profiles.</title>
        <authorList>
            <person name="Matsumoto Y."/>
            <person name="Kinjo T."/>
            <person name="Motooka D."/>
            <person name="Nabeya D."/>
            <person name="Jung N."/>
            <person name="Uechi K."/>
            <person name="Horii T."/>
            <person name="Iida T."/>
            <person name="Fujita J."/>
            <person name="Nakamura S."/>
        </authorList>
    </citation>
    <scope>NUCLEOTIDE SEQUENCE [LARGE SCALE GENOMIC DNA]</scope>
    <source>
        <strain evidence="5 6">JCM 13392</strain>
    </source>
</reference>
<feature type="domain" description="HTH marR-type" evidence="4">
    <location>
        <begin position="35"/>
        <end position="165"/>
    </location>
</feature>
<dbReference type="EMBL" id="BLKT01000003">
    <property type="protein sequence ID" value="GFG60837.1"/>
    <property type="molecule type" value="Genomic_DNA"/>
</dbReference>
<dbReference type="GO" id="GO:0006950">
    <property type="term" value="P:response to stress"/>
    <property type="evidence" value="ECO:0007669"/>
    <property type="project" value="TreeGrafter"/>
</dbReference>
<evidence type="ECO:0000256" key="3">
    <source>
        <dbReference type="ARBA" id="ARBA00023163"/>
    </source>
</evidence>
<keyword evidence="6" id="KW-1185">Reference proteome</keyword>
<gene>
    <name evidence="5" type="ORF">MMUR_49730</name>
</gene>
<keyword evidence="3" id="KW-0804">Transcription</keyword>
<accession>A0A7I9WUJ0</accession>
<dbReference type="SUPFAM" id="SSF46785">
    <property type="entry name" value="Winged helix' DNA-binding domain"/>
    <property type="match status" value="1"/>
</dbReference>
<dbReference type="InterPro" id="IPR036390">
    <property type="entry name" value="WH_DNA-bd_sf"/>
</dbReference>
<dbReference type="PROSITE" id="PS50995">
    <property type="entry name" value="HTH_MARR_2"/>
    <property type="match status" value="1"/>
</dbReference>
<protein>
    <recommendedName>
        <fullName evidence="4">HTH marR-type domain-containing protein</fullName>
    </recommendedName>
</protein>
<dbReference type="GO" id="GO:0003700">
    <property type="term" value="F:DNA-binding transcription factor activity"/>
    <property type="evidence" value="ECO:0007669"/>
    <property type="project" value="InterPro"/>
</dbReference>
<keyword evidence="2" id="KW-0238">DNA-binding</keyword>
<dbReference type="Proteomes" id="UP000465241">
    <property type="component" value="Unassembled WGS sequence"/>
</dbReference>
<dbReference type="PANTHER" id="PTHR33164:SF64">
    <property type="entry name" value="TRANSCRIPTIONAL REGULATOR SLYA"/>
    <property type="match status" value="1"/>
</dbReference>